<feature type="signal peptide" evidence="2">
    <location>
        <begin position="1"/>
        <end position="19"/>
    </location>
</feature>
<evidence type="ECO:0000256" key="1">
    <source>
        <dbReference type="SAM" id="MobiDB-lite"/>
    </source>
</evidence>
<feature type="region of interest" description="Disordered" evidence="1">
    <location>
        <begin position="248"/>
        <end position="274"/>
    </location>
</feature>
<evidence type="ECO:0000256" key="2">
    <source>
        <dbReference type="SAM" id="SignalP"/>
    </source>
</evidence>
<proteinExistence type="predicted"/>
<accession>A0A9W4D905</accession>
<gene>
    <name evidence="3" type="ORF">BGTH12_LOCUS7365</name>
</gene>
<evidence type="ECO:0000313" key="3">
    <source>
        <dbReference type="EMBL" id="CAD6506007.1"/>
    </source>
</evidence>
<organism evidence="3 4">
    <name type="scientific">Blumeria graminis f. sp. triticale</name>
    <dbReference type="NCBI Taxonomy" id="1689686"/>
    <lineage>
        <taxon>Eukaryota</taxon>
        <taxon>Fungi</taxon>
        <taxon>Dikarya</taxon>
        <taxon>Ascomycota</taxon>
        <taxon>Pezizomycotina</taxon>
        <taxon>Leotiomycetes</taxon>
        <taxon>Erysiphales</taxon>
        <taxon>Erysiphaceae</taxon>
        <taxon>Blumeria</taxon>
    </lineage>
</organism>
<dbReference type="EMBL" id="CAJHIT010000010">
    <property type="protein sequence ID" value="CAD6506007.1"/>
    <property type="molecule type" value="Genomic_DNA"/>
</dbReference>
<protein>
    <submittedName>
        <fullName evidence="3">BgTH12-06939</fullName>
    </submittedName>
</protein>
<evidence type="ECO:0000313" key="4">
    <source>
        <dbReference type="Proteomes" id="UP000683417"/>
    </source>
</evidence>
<dbReference type="Proteomes" id="UP000683417">
    <property type="component" value="Unassembled WGS sequence"/>
</dbReference>
<dbReference type="AlphaFoldDB" id="A0A9W4D905"/>
<name>A0A9W4D905_BLUGR</name>
<feature type="chain" id="PRO_5040847898" evidence="2">
    <location>
        <begin position="20"/>
        <end position="360"/>
    </location>
</feature>
<comment type="caution">
    <text evidence="3">The sequence shown here is derived from an EMBL/GenBank/DDBJ whole genome shotgun (WGS) entry which is preliminary data.</text>
</comment>
<sequence>MSCVIAILTSITGRMVILGADSVSTSYDVYETSYPAKFPQLSPEFDIFHNYPTITTPGTYHASYCSYEKNYALIIEKITVGLPKITRYPMVSSSRDAEAETSCLDYIKSNYPLDFILLMSDIKKKSCCTTRVVASLAFKRFIGVDGFYGCFAPHIEDQYFRVTADEPIPVEDILSDDPLLHVQRVKTGQEALTWYQGHLHLLRSIKSRKIWWYPATKIGAENENVRMIMDFMRRHFSQIRDFETRFIDAPSKGPKMKSASSHESSDLDQEPRSSTNVQKLNENMLVASPADGWFCYKAQYEPVTISLPRVGANSHQTQSILRSRKVFTKAIEQIHLFGGAFNHGRNSGKLMRSILDIGVV</sequence>
<keyword evidence="2" id="KW-0732">Signal</keyword>
<reference evidence="3" key="1">
    <citation type="submission" date="2020-10" db="EMBL/GenBank/DDBJ databases">
        <authorList>
            <person name="Muller C M."/>
        </authorList>
    </citation>
    <scope>NUCLEOTIDE SEQUENCE</scope>
    <source>
        <strain evidence="3">THUN-12</strain>
    </source>
</reference>